<organism evidence="1 2">
    <name type="scientific">Pseudomonas syringae pv. actinidiae</name>
    <dbReference type="NCBI Taxonomy" id="103796"/>
    <lineage>
        <taxon>Bacteria</taxon>
        <taxon>Pseudomonadati</taxon>
        <taxon>Pseudomonadota</taxon>
        <taxon>Gammaproteobacteria</taxon>
        <taxon>Pseudomonadales</taxon>
        <taxon>Pseudomonadaceae</taxon>
        <taxon>Pseudomonas</taxon>
        <taxon>Pseudomonas syringae</taxon>
    </lineage>
</organism>
<dbReference type="AlphaFoldDB" id="A0A2V0QAV7"/>
<reference evidence="1 2" key="1">
    <citation type="submission" date="2018-04" db="EMBL/GenBank/DDBJ databases">
        <title>Draft genome sequence of Pseudomonas syringae pv. actinidiae biovar 1 strains isolated from kiwifruit in Kagawa prefecture.</title>
        <authorList>
            <person name="Tabuchi M."/>
            <person name="Saito M."/>
            <person name="Fujiwara S."/>
            <person name="Sasa N."/>
            <person name="Akimitsu K."/>
            <person name="Gomi K."/>
            <person name="Konishi-Sugita S."/>
            <person name="Hamano K."/>
            <person name="Kataoka I."/>
        </authorList>
    </citation>
    <scope>NUCLEOTIDE SEQUENCE [LARGE SCALE GENOMIC DNA]</scope>
    <source>
        <strain evidence="1 2">MAFF212206</strain>
    </source>
</reference>
<comment type="caution">
    <text evidence="1">The sequence shown here is derived from an EMBL/GenBank/DDBJ whole genome shotgun (WGS) entry which is preliminary data.</text>
</comment>
<accession>A0A2V0QAV7</accession>
<dbReference type="Proteomes" id="UP000247480">
    <property type="component" value="Unassembled WGS sequence"/>
</dbReference>
<proteinExistence type="predicted"/>
<evidence type="ECO:0000313" key="1">
    <source>
        <dbReference type="EMBL" id="GBH09747.1"/>
    </source>
</evidence>
<evidence type="ECO:0000313" key="2">
    <source>
        <dbReference type="Proteomes" id="UP000247480"/>
    </source>
</evidence>
<gene>
    <name evidence="1" type="ORF">KPSA1_03150</name>
</gene>
<protein>
    <submittedName>
        <fullName evidence="1">Uncharacterized protein</fullName>
    </submittedName>
</protein>
<sequence>MGMDSVSLIEFLQNPEPCPRASDNLLIDTSCHIPPSNKQK</sequence>
<dbReference type="EMBL" id="BGJZ01000130">
    <property type="protein sequence ID" value="GBH09747.1"/>
    <property type="molecule type" value="Genomic_DNA"/>
</dbReference>
<name>A0A2V0QAV7_PSESF</name>